<dbReference type="EMBL" id="JBHSAY010000028">
    <property type="protein sequence ID" value="MFC4136063.1"/>
    <property type="molecule type" value="Genomic_DNA"/>
</dbReference>
<evidence type="ECO:0000313" key="4">
    <source>
        <dbReference type="Proteomes" id="UP001595816"/>
    </source>
</evidence>
<reference evidence="4" key="1">
    <citation type="journal article" date="2019" name="Int. J. Syst. Evol. Microbiol.">
        <title>The Global Catalogue of Microorganisms (GCM) 10K type strain sequencing project: providing services to taxonomists for standard genome sequencing and annotation.</title>
        <authorList>
            <consortium name="The Broad Institute Genomics Platform"/>
            <consortium name="The Broad Institute Genome Sequencing Center for Infectious Disease"/>
            <person name="Wu L."/>
            <person name="Ma J."/>
        </authorList>
    </citation>
    <scope>NUCLEOTIDE SEQUENCE [LARGE SCALE GENOMIC DNA]</scope>
    <source>
        <strain evidence="4">CGMCC 4.7289</strain>
    </source>
</reference>
<feature type="domain" description="Histidine kinase/HSP90-like ATPase" evidence="2">
    <location>
        <begin position="17"/>
        <end position="121"/>
    </location>
</feature>
<dbReference type="Proteomes" id="UP001595816">
    <property type="component" value="Unassembled WGS sequence"/>
</dbReference>
<dbReference type="PANTHER" id="PTHR35526:SF3">
    <property type="entry name" value="ANTI-SIGMA-F FACTOR RSBW"/>
    <property type="match status" value="1"/>
</dbReference>
<proteinExistence type="predicted"/>
<dbReference type="SUPFAM" id="SSF55874">
    <property type="entry name" value="ATPase domain of HSP90 chaperone/DNA topoisomerase II/histidine kinase"/>
    <property type="match status" value="1"/>
</dbReference>
<evidence type="ECO:0000259" key="2">
    <source>
        <dbReference type="Pfam" id="PF13581"/>
    </source>
</evidence>
<protein>
    <submittedName>
        <fullName evidence="3">ATP-binding protein</fullName>
    </submittedName>
</protein>
<keyword evidence="4" id="KW-1185">Reference proteome</keyword>
<keyword evidence="3" id="KW-0547">Nucleotide-binding</keyword>
<sequence length="133" mass="14310">MSELRARLDVPSGVDAPRGARKTVRQLLTAWGFTDGDWLDIADLVVSELVANAVRHGGGLLEIAVQAHETQVTISAADSTSVSPRRRTPDDTGGYGLALIEQLAAAWGVDDYEGGKLVWVRLWSHPAPLRPVT</sequence>
<dbReference type="Pfam" id="PF13581">
    <property type="entry name" value="HATPase_c_2"/>
    <property type="match status" value="1"/>
</dbReference>
<keyword evidence="1" id="KW-0723">Serine/threonine-protein kinase</keyword>
<dbReference type="RefSeq" id="WP_253762706.1">
    <property type="nucleotide sequence ID" value="NZ_JAMZDZ010000001.1"/>
</dbReference>
<dbReference type="PANTHER" id="PTHR35526">
    <property type="entry name" value="ANTI-SIGMA-F FACTOR RSBW-RELATED"/>
    <property type="match status" value="1"/>
</dbReference>
<comment type="caution">
    <text evidence="3">The sequence shown here is derived from an EMBL/GenBank/DDBJ whole genome shotgun (WGS) entry which is preliminary data.</text>
</comment>
<dbReference type="GO" id="GO:0005524">
    <property type="term" value="F:ATP binding"/>
    <property type="evidence" value="ECO:0007669"/>
    <property type="project" value="UniProtKB-KW"/>
</dbReference>
<accession>A0ABV8LZZ1</accession>
<evidence type="ECO:0000313" key="3">
    <source>
        <dbReference type="EMBL" id="MFC4136063.1"/>
    </source>
</evidence>
<evidence type="ECO:0000256" key="1">
    <source>
        <dbReference type="ARBA" id="ARBA00022527"/>
    </source>
</evidence>
<dbReference type="InterPro" id="IPR050267">
    <property type="entry name" value="Anti-sigma-factor_SerPK"/>
</dbReference>
<gene>
    <name evidence="3" type="ORF">ACFOZ4_36115</name>
</gene>
<name>A0ABV8LZZ1_9ACTN</name>
<dbReference type="InterPro" id="IPR003594">
    <property type="entry name" value="HATPase_dom"/>
</dbReference>
<organism evidence="3 4">
    <name type="scientific">Hamadaea flava</name>
    <dbReference type="NCBI Taxonomy" id="1742688"/>
    <lineage>
        <taxon>Bacteria</taxon>
        <taxon>Bacillati</taxon>
        <taxon>Actinomycetota</taxon>
        <taxon>Actinomycetes</taxon>
        <taxon>Micromonosporales</taxon>
        <taxon>Micromonosporaceae</taxon>
        <taxon>Hamadaea</taxon>
    </lineage>
</organism>
<keyword evidence="1" id="KW-0808">Transferase</keyword>
<keyword evidence="3" id="KW-0067">ATP-binding</keyword>
<dbReference type="InterPro" id="IPR036890">
    <property type="entry name" value="HATPase_C_sf"/>
</dbReference>
<dbReference type="CDD" id="cd16936">
    <property type="entry name" value="HATPase_RsbW-like"/>
    <property type="match status" value="1"/>
</dbReference>
<dbReference type="Gene3D" id="3.30.565.10">
    <property type="entry name" value="Histidine kinase-like ATPase, C-terminal domain"/>
    <property type="match status" value="1"/>
</dbReference>
<keyword evidence="1" id="KW-0418">Kinase</keyword>